<keyword evidence="5 6" id="KW-0472">Membrane</keyword>
<dbReference type="PANTHER" id="PTHR30572">
    <property type="entry name" value="MEMBRANE COMPONENT OF TRANSPORTER-RELATED"/>
    <property type="match status" value="1"/>
</dbReference>
<reference evidence="9" key="1">
    <citation type="journal article" date="2014" name="Int. J. Syst. Evol. Microbiol.">
        <title>Complete genome sequence of Corynebacterium casei LMG S-19264T (=DSM 44701T), isolated from a smear-ripened cheese.</title>
        <authorList>
            <consortium name="US DOE Joint Genome Institute (JGI-PGF)"/>
            <person name="Walter F."/>
            <person name="Albersmeier A."/>
            <person name="Kalinowski J."/>
            <person name="Ruckert C."/>
        </authorList>
    </citation>
    <scope>NUCLEOTIDE SEQUENCE</scope>
    <source>
        <strain evidence="9">CGMCC 1.12195</strain>
    </source>
</reference>
<dbReference type="InterPro" id="IPR025857">
    <property type="entry name" value="MacB_PCD"/>
</dbReference>
<evidence type="ECO:0000313" key="9">
    <source>
        <dbReference type="EMBL" id="GGG81036.1"/>
    </source>
</evidence>
<accession>A0A917HJC6</accession>
<feature type="domain" description="MacB-like periplasmic core" evidence="8">
    <location>
        <begin position="20"/>
        <end position="223"/>
    </location>
</feature>
<dbReference type="InterPro" id="IPR050250">
    <property type="entry name" value="Macrolide_Exporter_MacB"/>
</dbReference>
<evidence type="ECO:0000256" key="1">
    <source>
        <dbReference type="ARBA" id="ARBA00004651"/>
    </source>
</evidence>
<keyword evidence="10" id="KW-1185">Reference proteome</keyword>
<evidence type="ECO:0000256" key="6">
    <source>
        <dbReference type="SAM" id="Phobius"/>
    </source>
</evidence>
<feature type="domain" description="ABC3 transporter permease C-terminal" evidence="7">
    <location>
        <begin position="686"/>
        <end position="797"/>
    </location>
</feature>
<feature type="transmembrane region" description="Helical" evidence="6">
    <location>
        <begin position="341"/>
        <end position="366"/>
    </location>
</feature>
<dbReference type="Pfam" id="PF02687">
    <property type="entry name" value="FtsX"/>
    <property type="match status" value="2"/>
</dbReference>
<feature type="transmembrane region" description="Helical" evidence="6">
    <location>
        <begin position="767"/>
        <end position="787"/>
    </location>
</feature>
<dbReference type="GO" id="GO:0022857">
    <property type="term" value="F:transmembrane transporter activity"/>
    <property type="evidence" value="ECO:0007669"/>
    <property type="project" value="TreeGrafter"/>
</dbReference>
<evidence type="ECO:0000313" key="10">
    <source>
        <dbReference type="Proteomes" id="UP000660862"/>
    </source>
</evidence>
<proteinExistence type="predicted"/>
<dbReference type="GO" id="GO:0005886">
    <property type="term" value="C:plasma membrane"/>
    <property type="evidence" value="ECO:0007669"/>
    <property type="project" value="UniProtKB-SubCell"/>
</dbReference>
<sequence>MIRNFINIAFRNFRKRKLFTAIHVLGLGAAFASAVLLFLTAMFELSFDNFHANQNRIGLVYDESNPTTGKEYGETKPVPFGPALKAELPAVERMSRFGNGGVLLRHGDKQFSASARFVDPDFLEMFSFRLMSGVVTALNQLDNIVISGTMAQNLFGRTDVVGQTLEAQINGEWQSKTVAAVTEVLPKNSSLTFNTLLRFEHMMPDYSAQLDNWGDANHSVFVQWAGDKLDPLVFNQQARAFMATHYVGEIANLKRDGAKPDENGEYLALKVLPMKDYRLNTLGIGGGGPPAFPWILLLIAGLILFIAGSNFVNLSLAGSFTRSREIGMRKTLGGRPWQLMLQLWAEALLVCLAALTLGLLVAQVLLPSYNANMNYGLSIRQLFADPNFLLFLATFLLLTFIAGGYPAWIISRVNTIQTLKGRFQFNTRGGLRNILTIVQFMITIVLVTCTLIMGSQLHYLHTRPLGFNKTAVLSIPIGDEIDGEHALTRMRAELATLSQVESVSGSDTNVGRGRDGSMSTSRIGFEHENRIIRTHWQRVDYDYLKTLDLQLVAGREFSREFTADTNAVIINEQMATQLGGVEKILGQTIPINGGSQVIGVVKDYHFKDLRQQIEPLTMTINPRDFPLEYIFIKVRPESLTSALAAVESLWKKVNPHAVDVASYLDENTDNQYRRDRRVANIIIGGATLAILISCMGLFAIALLAINKRVKEIGVRKVLGASVLGIITLLSRDFIKMMGIAFLIGAPIAWWISNKWLESFAYRIDTPVALLLLGGLLVLGVALATVIVQSLRAAAANPVDSLRNE</sequence>
<keyword evidence="4 6" id="KW-1133">Transmembrane helix</keyword>
<dbReference type="RefSeq" id="WP_188504987.1">
    <property type="nucleotide sequence ID" value="NZ_BMER01000001.1"/>
</dbReference>
<feature type="transmembrane region" description="Helical" evidence="6">
    <location>
        <begin position="294"/>
        <end position="320"/>
    </location>
</feature>
<organism evidence="9 10">
    <name type="scientific">Parapedobacter pyrenivorans</name>
    <dbReference type="NCBI Taxonomy" id="1305674"/>
    <lineage>
        <taxon>Bacteria</taxon>
        <taxon>Pseudomonadati</taxon>
        <taxon>Bacteroidota</taxon>
        <taxon>Sphingobacteriia</taxon>
        <taxon>Sphingobacteriales</taxon>
        <taxon>Sphingobacteriaceae</taxon>
        <taxon>Parapedobacter</taxon>
    </lineage>
</organism>
<dbReference type="PANTHER" id="PTHR30572:SF18">
    <property type="entry name" value="ABC-TYPE MACROLIDE FAMILY EXPORT SYSTEM PERMEASE COMPONENT 2"/>
    <property type="match status" value="1"/>
</dbReference>
<feature type="domain" description="MacB-like periplasmic core" evidence="8">
    <location>
        <begin position="435"/>
        <end position="645"/>
    </location>
</feature>
<comment type="caution">
    <text evidence="9">The sequence shown here is derived from an EMBL/GenBank/DDBJ whole genome shotgun (WGS) entry which is preliminary data.</text>
</comment>
<evidence type="ECO:0000256" key="3">
    <source>
        <dbReference type="ARBA" id="ARBA00022692"/>
    </source>
</evidence>
<gene>
    <name evidence="9" type="ORF">GCM10007415_11990</name>
</gene>
<evidence type="ECO:0000256" key="5">
    <source>
        <dbReference type="ARBA" id="ARBA00023136"/>
    </source>
</evidence>
<evidence type="ECO:0000259" key="8">
    <source>
        <dbReference type="Pfam" id="PF12704"/>
    </source>
</evidence>
<feature type="transmembrane region" description="Helical" evidence="6">
    <location>
        <begin position="386"/>
        <end position="410"/>
    </location>
</feature>
<keyword evidence="3 6" id="KW-0812">Transmembrane</keyword>
<dbReference type="EMBL" id="BMER01000001">
    <property type="protein sequence ID" value="GGG81036.1"/>
    <property type="molecule type" value="Genomic_DNA"/>
</dbReference>
<evidence type="ECO:0000256" key="2">
    <source>
        <dbReference type="ARBA" id="ARBA00022475"/>
    </source>
</evidence>
<dbReference type="InterPro" id="IPR003838">
    <property type="entry name" value="ABC3_permease_C"/>
</dbReference>
<dbReference type="Pfam" id="PF12704">
    <property type="entry name" value="MacB_PCD"/>
    <property type="match status" value="2"/>
</dbReference>
<dbReference type="AlphaFoldDB" id="A0A917HJC6"/>
<feature type="transmembrane region" description="Helical" evidence="6">
    <location>
        <begin position="717"/>
        <end position="747"/>
    </location>
</feature>
<evidence type="ECO:0000259" key="7">
    <source>
        <dbReference type="Pfam" id="PF02687"/>
    </source>
</evidence>
<evidence type="ECO:0000256" key="4">
    <source>
        <dbReference type="ARBA" id="ARBA00022989"/>
    </source>
</evidence>
<dbReference type="Proteomes" id="UP000660862">
    <property type="component" value="Unassembled WGS sequence"/>
</dbReference>
<name>A0A917HJC6_9SPHI</name>
<comment type="subcellular location">
    <subcellularLocation>
        <location evidence="1">Cell membrane</location>
        <topology evidence="1">Multi-pass membrane protein</topology>
    </subcellularLocation>
</comment>
<feature type="transmembrane region" description="Helical" evidence="6">
    <location>
        <begin position="681"/>
        <end position="705"/>
    </location>
</feature>
<protein>
    <submittedName>
        <fullName evidence="9">ABC transporter permease</fullName>
    </submittedName>
</protein>
<feature type="domain" description="ABC3 transporter permease C-terminal" evidence="7">
    <location>
        <begin position="298"/>
        <end position="414"/>
    </location>
</feature>
<feature type="transmembrane region" description="Helical" evidence="6">
    <location>
        <begin position="21"/>
        <end position="43"/>
    </location>
</feature>
<reference evidence="9" key="2">
    <citation type="submission" date="2020-09" db="EMBL/GenBank/DDBJ databases">
        <authorList>
            <person name="Sun Q."/>
            <person name="Zhou Y."/>
        </authorList>
    </citation>
    <scope>NUCLEOTIDE SEQUENCE</scope>
    <source>
        <strain evidence="9">CGMCC 1.12195</strain>
    </source>
</reference>
<keyword evidence="2" id="KW-1003">Cell membrane</keyword>
<feature type="transmembrane region" description="Helical" evidence="6">
    <location>
        <begin position="431"/>
        <end position="453"/>
    </location>
</feature>